<organism evidence="15 16">
    <name type="scientific">Apatococcus lobatus</name>
    <dbReference type="NCBI Taxonomy" id="904363"/>
    <lineage>
        <taxon>Eukaryota</taxon>
        <taxon>Viridiplantae</taxon>
        <taxon>Chlorophyta</taxon>
        <taxon>core chlorophytes</taxon>
        <taxon>Trebouxiophyceae</taxon>
        <taxon>Chlorellales</taxon>
        <taxon>Chlorellaceae</taxon>
        <taxon>Apatococcus</taxon>
    </lineage>
</organism>
<name>A0AAW1R0M8_9CHLO</name>
<dbReference type="Pfam" id="PF00270">
    <property type="entry name" value="DEAD"/>
    <property type="match status" value="1"/>
</dbReference>
<comment type="similarity">
    <text evidence="8">Belongs to the DEAD box helicase family. DDX47/RRP3 subfamily.</text>
</comment>
<dbReference type="PANTHER" id="PTHR47959:SF24">
    <property type="entry name" value="ATP-DEPENDENT RNA HELICASE"/>
    <property type="match status" value="1"/>
</dbReference>
<dbReference type="GO" id="GO:0003723">
    <property type="term" value="F:RNA binding"/>
    <property type="evidence" value="ECO:0007669"/>
    <property type="project" value="UniProtKB-KW"/>
</dbReference>
<dbReference type="InterPro" id="IPR050079">
    <property type="entry name" value="DEAD_box_RNA_helicase"/>
</dbReference>
<dbReference type="GO" id="GO:0005829">
    <property type="term" value="C:cytosol"/>
    <property type="evidence" value="ECO:0007669"/>
    <property type="project" value="TreeGrafter"/>
</dbReference>
<comment type="caution">
    <text evidence="15">The sequence shown here is derived from an EMBL/GenBank/DDBJ whole genome shotgun (WGS) entry which is preliminary data.</text>
</comment>
<dbReference type="InterPro" id="IPR014001">
    <property type="entry name" value="Helicase_ATP-bd"/>
</dbReference>
<dbReference type="GO" id="GO:0005634">
    <property type="term" value="C:nucleus"/>
    <property type="evidence" value="ECO:0007669"/>
    <property type="project" value="UniProtKB-SubCell"/>
</dbReference>
<protein>
    <recommendedName>
        <fullName evidence="17">RNA helicase</fullName>
    </recommendedName>
</protein>
<dbReference type="EMBL" id="JALJOS010000019">
    <property type="protein sequence ID" value="KAK9827033.1"/>
    <property type="molecule type" value="Genomic_DNA"/>
</dbReference>
<dbReference type="Pfam" id="PF00271">
    <property type="entry name" value="Helicase_C"/>
    <property type="match status" value="1"/>
</dbReference>
<feature type="domain" description="Helicase ATP-binding" evidence="12">
    <location>
        <begin position="45"/>
        <end position="216"/>
    </location>
</feature>
<dbReference type="GO" id="GO:0005524">
    <property type="term" value="F:ATP binding"/>
    <property type="evidence" value="ECO:0007669"/>
    <property type="project" value="UniProtKB-KW"/>
</dbReference>
<evidence type="ECO:0008006" key="17">
    <source>
        <dbReference type="Google" id="ProtNLM"/>
    </source>
</evidence>
<evidence type="ECO:0000256" key="11">
    <source>
        <dbReference type="SAM" id="MobiDB-lite"/>
    </source>
</evidence>
<feature type="compositionally biased region" description="Basic residues" evidence="11">
    <location>
        <begin position="434"/>
        <end position="444"/>
    </location>
</feature>
<evidence type="ECO:0000256" key="10">
    <source>
        <dbReference type="RuleBase" id="RU000492"/>
    </source>
</evidence>
<dbReference type="PANTHER" id="PTHR47959">
    <property type="entry name" value="ATP-DEPENDENT RNA HELICASE RHLE-RELATED"/>
    <property type="match status" value="1"/>
</dbReference>
<dbReference type="CDD" id="cd17954">
    <property type="entry name" value="DEADc_DDX47"/>
    <property type="match status" value="1"/>
</dbReference>
<evidence type="ECO:0000259" key="14">
    <source>
        <dbReference type="PROSITE" id="PS51195"/>
    </source>
</evidence>
<evidence type="ECO:0000256" key="8">
    <source>
        <dbReference type="ARBA" id="ARBA00024350"/>
    </source>
</evidence>
<dbReference type="GO" id="GO:0003724">
    <property type="term" value="F:RNA helicase activity"/>
    <property type="evidence" value="ECO:0007669"/>
    <property type="project" value="InterPro"/>
</dbReference>
<accession>A0AAW1R0M8</accession>
<keyword evidence="5 10" id="KW-0067">ATP-binding</keyword>
<evidence type="ECO:0000256" key="4">
    <source>
        <dbReference type="ARBA" id="ARBA00022806"/>
    </source>
</evidence>
<keyword evidence="6" id="KW-0694">RNA-binding</keyword>
<dbReference type="PROSITE" id="PS51195">
    <property type="entry name" value="Q_MOTIF"/>
    <property type="match status" value="1"/>
</dbReference>
<evidence type="ECO:0000256" key="7">
    <source>
        <dbReference type="ARBA" id="ARBA00023242"/>
    </source>
</evidence>
<keyword evidence="16" id="KW-1185">Reference proteome</keyword>
<dbReference type="CDD" id="cd18787">
    <property type="entry name" value="SF2_C_DEAD"/>
    <property type="match status" value="1"/>
</dbReference>
<dbReference type="GO" id="GO:0016787">
    <property type="term" value="F:hydrolase activity"/>
    <property type="evidence" value="ECO:0007669"/>
    <property type="project" value="UniProtKB-KW"/>
</dbReference>
<dbReference type="InterPro" id="IPR000629">
    <property type="entry name" value="RNA-helicase_DEAD-box_CS"/>
</dbReference>
<dbReference type="PROSITE" id="PS51192">
    <property type="entry name" value="HELICASE_ATP_BIND_1"/>
    <property type="match status" value="1"/>
</dbReference>
<evidence type="ECO:0000259" key="12">
    <source>
        <dbReference type="PROSITE" id="PS51192"/>
    </source>
</evidence>
<keyword evidence="7" id="KW-0539">Nucleus</keyword>
<dbReference type="Gene3D" id="3.40.50.300">
    <property type="entry name" value="P-loop containing nucleotide triphosphate hydrolases"/>
    <property type="match status" value="2"/>
</dbReference>
<dbReference type="Proteomes" id="UP001438707">
    <property type="component" value="Unassembled WGS sequence"/>
</dbReference>
<dbReference type="PROSITE" id="PS00039">
    <property type="entry name" value="DEAD_ATP_HELICASE"/>
    <property type="match status" value="1"/>
</dbReference>
<feature type="short sequence motif" description="Q motif" evidence="9">
    <location>
        <begin position="14"/>
        <end position="42"/>
    </location>
</feature>
<keyword evidence="4 10" id="KW-0347">Helicase</keyword>
<evidence type="ECO:0000256" key="5">
    <source>
        <dbReference type="ARBA" id="ARBA00022840"/>
    </source>
</evidence>
<evidence type="ECO:0000256" key="1">
    <source>
        <dbReference type="ARBA" id="ARBA00004123"/>
    </source>
</evidence>
<keyword evidence="3 10" id="KW-0378">Hydrolase</keyword>
<dbReference type="AlphaFoldDB" id="A0AAW1R0M8"/>
<evidence type="ECO:0000256" key="6">
    <source>
        <dbReference type="ARBA" id="ARBA00022884"/>
    </source>
</evidence>
<feature type="domain" description="Helicase C-terminal" evidence="13">
    <location>
        <begin position="243"/>
        <end position="387"/>
    </location>
</feature>
<dbReference type="SMART" id="SM00487">
    <property type="entry name" value="DEXDc"/>
    <property type="match status" value="1"/>
</dbReference>
<dbReference type="InterPro" id="IPR027417">
    <property type="entry name" value="P-loop_NTPase"/>
</dbReference>
<dbReference type="InterPro" id="IPR014014">
    <property type="entry name" value="RNA_helicase_DEAD_Q_motif"/>
</dbReference>
<evidence type="ECO:0000313" key="16">
    <source>
        <dbReference type="Proteomes" id="UP001438707"/>
    </source>
</evidence>
<evidence type="ECO:0000256" key="3">
    <source>
        <dbReference type="ARBA" id="ARBA00022801"/>
    </source>
</evidence>
<reference evidence="15 16" key="1">
    <citation type="journal article" date="2024" name="Nat. Commun.">
        <title>Phylogenomics reveals the evolutionary origins of lichenization in chlorophyte algae.</title>
        <authorList>
            <person name="Puginier C."/>
            <person name="Libourel C."/>
            <person name="Otte J."/>
            <person name="Skaloud P."/>
            <person name="Haon M."/>
            <person name="Grisel S."/>
            <person name="Petersen M."/>
            <person name="Berrin J.G."/>
            <person name="Delaux P.M."/>
            <person name="Dal Grande F."/>
            <person name="Keller J."/>
        </authorList>
    </citation>
    <scope>NUCLEOTIDE SEQUENCE [LARGE SCALE GENOMIC DNA]</scope>
    <source>
        <strain evidence="15 16">SAG 2145</strain>
    </source>
</reference>
<gene>
    <name evidence="15" type="ORF">WJX74_004127</name>
</gene>
<comment type="subcellular location">
    <subcellularLocation>
        <location evidence="1">Nucleus</location>
    </subcellularLocation>
</comment>
<dbReference type="PROSITE" id="PS51194">
    <property type="entry name" value="HELICASE_CTER"/>
    <property type="match status" value="1"/>
</dbReference>
<dbReference type="SUPFAM" id="SSF52540">
    <property type="entry name" value="P-loop containing nucleoside triphosphate hydrolases"/>
    <property type="match status" value="1"/>
</dbReference>
<dbReference type="InterPro" id="IPR011545">
    <property type="entry name" value="DEAD/DEAH_box_helicase_dom"/>
</dbReference>
<evidence type="ECO:0000313" key="15">
    <source>
        <dbReference type="EMBL" id="KAK9827033.1"/>
    </source>
</evidence>
<evidence type="ECO:0000259" key="13">
    <source>
        <dbReference type="PROSITE" id="PS51194"/>
    </source>
</evidence>
<feature type="domain" description="DEAD-box RNA helicase Q" evidence="14">
    <location>
        <begin position="14"/>
        <end position="42"/>
    </location>
</feature>
<dbReference type="InterPro" id="IPR001650">
    <property type="entry name" value="Helicase_C-like"/>
</dbReference>
<feature type="region of interest" description="Disordered" evidence="11">
    <location>
        <begin position="400"/>
        <end position="444"/>
    </location>
</feature>
<evidence type="ECO:0000256" key="2">
    <source>
        <dbReference type="ARBA" id="ARBA00022741"/>
    </source>
</evidence>
<sequence length="444" mass="48902">MLQSPETAQQASVEAFKTLGICEQLAEAAAALGWKEPTSIQQQAVPLLLQGRDVIGLAQTGSGKTGAFVLPILQDLLNKPQPLFALVLSPTRELAIQIAEQAEALGAGIALRTAVLVGGINMMDQALHLGKRPHIIVGTPGRVVDHLSNTKGLNLKMLKHLVLDEADRLLNMDFEEEIDQILKAIPKERRTQLFSATMTSKVQKLQRACLRDPAKVEVDQKYKTVSTLRQQYLFIPAKHKDCYLVHALTELAGATFMIFTRTADGAQKLALLLRNLSFAAIPIYGKMSQDKRIGALNKFKAGQCSILVATDVASRGLDIPAVDVVVNYDVPHNSKDYVHRVGRTARAGRSGRALTLVTQYDVELYQRIEKLIGKKLEEFATEQELVLLLLERVSEAQRMATMQMRDADKSKGSKRKQQGEDAEDGDDRPSAGRGRGRGRGKRRN</sequence>
<evidence type="ECO:0000256" key="9">
    <source>
        <dbReference type="PROSITE-ProRule" id="PRU00552"/>
    </source>
</evidence>
<keyword evidence="2 10" id="KW-0547">Nucleotide-binding</keyword>
<proteinExistence type="inferred from homology"/>
<dbReference type="SMART" id="SM00490">
    <property type="entry name" value="HELICc"/>
    <property type="match status" value="1"/>
</dbReference>
<dbReference type="InterPro" id="IPR044765">
    <property type="entry name" value="DDX47/Rrp3_DEADc"/>
</dbReference>